<feature type="chain" id="PRO_5035201659" evidence="1">
    <location>
        <begin position="29"/>
        <end position="125"/>
    </location>
</feature>
<reference evidence="2" key="2">
    <citation type="submission" date="2020-09" db="EMBL/GenBank/DDBJ databases">
        <authorList>
            <person name="Sun Q."/>
            <person name="Ohkuma M."/>
        </authorList>
    </citation>
    <scope>NUCLEOTIDE SEQUENCE</scope>
    <source>
        <strain evidence="2">JCM 3091</strain>
    </source>
</reference>
<evidence type="ECO:0000256" key="1">
    <source>
        <dbReference type="SAM" id="SignalP"/>
    </source>
</evidence>
<reference evidence="2" key="1">
    <citation type="journal article" date="2014" name="Int. J. Syst. Evol. Microbiol.">
        <title>Complete genome sequence of Corynebacterium casei LMG S-19264T (=DSM 44701T), isolated from a smear-ripened cheese.</title>
        <authorList>
            <consortium name="US DOE Joint Genome Institute (JGI-PGF)"/>
            <person name="Walter F."/>
            <person name="Albersmeier A."/>
            <person name="Kalinowski J."/>
            <person name="Ruckert C."/>
        </authorList>
    </citation>
    <scope>NUCLEOTIDE SEQUENCE</scope>
    <source>
        <strain evidence="2">JCM 3091</strain>
    </source>
</reference>
<dbReference type="AlphaFoldDB" id="A0A8J3FHL5"/>
<proteinExistence type="predicted"/>
<dbReference type="Proteomes" id="UP000662200">
    <property type="component" value="Unassembled WGS sequence"/>
</dbReference>
<dbReference type="EMBL" id="BMQC01000003">
    <property type="protein sequence ID" value="GGK21722.1"/>
    <property type="molecule type" value="Genomic_DNA"/>
</dbReference>
<name>A0A8J3FHL5_9ACTN</name>
<gene>
    <name evidence="2" type="ORF">GCM10010124_12760</name>
</gene>
<comment type="caution">
    <text evidence="2">The sequence shown here is derived from an EMBL/GenBank/DDBJ whole genome shotgun (WGS) entry which is preliminary data.</text>
</comment>
<dbReference type="RefSeq" id="WP_189113246.1">
    <property type="nucleotide sequence ID" value="NZ_BMQC01000003.1"/>
</dbReference>
<protein>
    <submittedName>
        <fullName evidence="2">Uncharacterized protein</fullName>
    </submittedName>
</protein>
<feature type="signal peptide" evidence="1">
    <location>
        <begin position="1"/>
        <end position="28"/>
    </location>
</feature>
<sequence>MTATLARGLAAAALAAAAAVAPAAGAHAGPRPLDPLGTFDFGKAAEAGANGRTANFWRTYEVRSGFTGDDLLVAPRPYQPRTNWVYLTTLDFGDRCETIGATGVGNGVWGEYRCVGFAGDSLSVR</sequence>
<organism evidence="2 3">
    <name type="scientific">Pilimelia terevasa</name>
    <dbReference type="NCBI Taxonomy" id="53372"/>
    <lineage>
        <taxon>Bacteria</taxon>
        <taxon>Bacillati</taxon>
        <taxon>Actinomycetota</taxon>
        <taxon>Actinomycetes</taxon>
        <taxon>Micromonosporales</taxon>
        <taxon>Micromonosporaceae</taxon>
        <taxon>Pilimelia</taxon>
    </lineage>
</organism>
<accession>A0A8J3FHL5</accession>
<keyword evidence="1" id="KW-0732">Signal</keyword>
<evidence type="ECO:0000313" key="3">
    <source>
        <dbReference type="Proteomes" id="UP000662200"/>
    </source>
</evidence>
<evidence type="ECO:0000313" key="2">
    <source>
        <dbReference type="EMBL" id="GGK21722.1"/>
    </source>
</evidence>
<keyword evidence="3" id="KW-1185">Reference proteome</keyword>